<reference evidence="8" key="3">
    <citation type="submission" date="2017-01" db="EMBL/GenBank/DDBJ databases">
        <authorList>
            <person name="Mah S.A."/>
            <person name="Swanson W.J."/>
            <person name="Moy G.W."/>
            <person name="Vacquier V.D."/>
        </authorList>
    </citation>
    <scope>NUCLEOTIDE SEQUENCE [LARGE SCALE GENOMIC DNA]</scope>
    <source>
        <strain evidence="8">65</strain>
    </source>
</reference>
<dbReference type="EMBL" id="LK052902">
    <property type="protein sequence ID" value="CDR45332.1"/>
    <property type="molecule type" value="Genomic_DNA"/>
</dbReference>
<evidence type="ECO:0000256" key="2">
    <source>
        <dbReference type="ARBA" id="ARBA00004496"/>
    </source>
</evidence>
<dbReference type="PANTHER" id="PTHR31283">
    <property type="entry name" value="EKC/KEOPS COMPLEX SUBUNIT PCC1 FAMILY MEMBER"/>
    <property type="match status" value="1"/>
</dbReference>
<dbReference type="InterPro" id="IPR015419">
    <property type="entry name" value="CTAG/Pcc1"/>
</dbReference>
<keyword evidence="4" id="KW-0963">Cytoplasm</keyword>
<dbReference type="Gene3D" id="3.30.310.50">
    <property type="entry name" value="Alpha-D-phosphohexomutase, C-terminal domain"/>
    <property type="match status" value="1"/>
</dbReference>
<name>A0A061BBS0_CYBFA</name>
<dbReference type="FunFam" id="3.30.310.50:FF:000005">
    <property type="entry name" value="L antigen family member 3"/>
    <property type="match status" value="1"/>
</dbReference>
<reference evidence="9" key="2">
    <citation type="journal article" date="2017" name="Genome Announc.">
        <title>Genome sequences of Cyberlindnera fabianii 65, Pichia kudriavzevii 129, and Saccharomyces cerevisiae 131 isolated from fermented masau fruits in Zimbabwe.</title>
        <authorList>
            <person name="van Rijswijck I.M.H."/>
            <person name="Derks M.F.L."/>
            <person name="Abee T."/>
            <person name="de Ridder D."/>
            <person name="Smid E.J."/>
        </authorList>
    </citation>
    <scope>NUCLEOTIDE SEQUENCE [LARGE SCALE GENOMIC DNA]</scope>
    <source>
        <strain evidence="9">65</strain>
    </source>
</reference>
<comment type="subcellular location">
    <subcellularLocation>
        <location evidence="2">Cytoplasm</location>
    </subcellularLocation>
    <subcellularLocation>
        <location evidence="1">Nucleus</location>
    </subcellularLocation>
</comment>
<evidence type="ECO:0000313" key="8">
    <source>
        <dbReference type="EMBL" id="ONH66308.1"/>
    </source>
</evidence>
<dbReference type="GO" id="GO:0005737">
    <property type="term" value="C:cytoplasm"/>
    <property type="evidence" value="ECO:0007669"/>
    <property type="project" value="UniProtKB-SubCell"/>
</dbReference>
<organism evidence="7">
    <name type="scientific">Cyberlindnera fabianii</name>
    <name type="common">Yeast</name>
    <name type="synonym">Hansenula fabianii</name>
    <dbReference type="NCBI Taxonomy" id="36022"/>
    <lineage>
        <taxon>Eukaryota</taxon>
        <taxon>Fungi</taxon>
        <taxon>Dikarya</taxon>
        <taxon>Ascomycota</taxon>
        <taxon>Saccharomycotina</taxon>
        <taxon>Saccharomycetes</taxon>
        <taxon>Phaffomycetales</taxon>
        <taxon>Phaffomycetaceae</taxon>
        <taxon>Cyberlindnera</taxon>
    </lineage>
</organism>
<gene>
    <name evidence="8" type="ORF">BON22_3866</name>
    <name evidence="7" type="ORF">CYFA0S_17e01816g</name>
</gene>
<dbReference type="PANTHER" id="PTHR31283:SF5">
    <property type="entry name" value="EKC_KEOPS COMPLEX SUBUNIT LAGE3"/>
    <property type="match status" value="1"/>
</dbReference>
<protein>
    <submittedName>
        <fullName evidence="7">CYFA0S17e01816g1_1</fullName>
    </submittedName>
    <submittedName>
        <fullName evidence="8">EKC/KEOPS complex subunit PCC1</fullName>
    </submittedName>
</protein>
<comment type="similarity">
    <text evidence="3">Belongs to the CTAG/PCC1 family.</text>
</comment>
<dbReference type="GO" id="GO:0005634">
    <property type="term" value="C:nucleus"/>
    <property type="evidence" value="ECO:0007669"/>
    <property type="project" value="UniProtKB-SubCell"/>
</dbReference>
<dbReference type="EMBL" id="MPUK01000007">
    <property type="protein sequence ID" value="ONH66308.1"/>
    <property type="molecule type" value="Genomic_DNA"/>
</dbReference>
<dbReference type="OMA" id="KTIIECM"/>
<evidence type="ECO:0000313" key="7">
    <source>
        <dbReference type="EMBL" id="CDR45332.1"/>
    </source>
</evidence>
<dbReference type="GO" id="GO:0000408">
    <property type="term" value="C:EKC/KEOPS complex"/>
    <property type="evidence" value="ECO:0007669"/>
    <property type="project" value="TreeGrafter"/>
</dbReference>
<evidence type="ECO:0000256" key="6">
    <source>
        <dbReference type="ARBA" id="ARBA00023242"/>
    </source>
</evidence>
<evidence type="ECO:0000256" key="3">
    <source>
        <dbReference type="ARBA" id="ARBA00007073"/>
    </source>
</evidence>
<evidence type="ECO:0000256" key="4">
    <source>
        <dbReference type="ARBA" id="ARBA00022490"/>
    </source>
</evidence>
<keyword evidence="6" id="KW-0539">Nucleus</keyword>
<reference evidence="7" key="1">
    <citation type="journal article" date="2014" name="Genome Announc.">
        <title>Genome sequence of the yeast Cyberlindnera fabianii (Hansenula fabianii).</title>
        <authorList>
            <person name="Freel K.C."/>
            <person name="Sarilar V."/>
            <person name="Neuveglise C."/>
            <person name="Devillers H."/>
            <person name="Friedrich A."/>
            <person name="Schacherer J."/>
        </authorList>
    </citation>
    <scope>NUCLEOTIDE SEQUENCE</scope>
    <source>
        <strain evidence="7">YJS4271</strain>
    </source>
</reference>
<proteinExistence type="inferred from homology"/>
<evidence type="ECO:0000256" key="1">
    <source>
        <dbReference type="ARBA" id="ARBA00004123"/>
    </source>
</evidence>
<evidence type="ECO:0000313" key="9">
    <source>
        <dbReference type="Proteomes" id="UP000189513"/>
    </source>
</evidence>
<evidence type="ECO:0000256" key="5">
    <source>
        <dbReference type="ARBA" id="ARBA00022694"/>
    </source>
</evidence>
<keyword evidence="5" id="KW-0819">tRNA processing</keyword>
<dbReference type="NCBIfam" id="NF011470">
    <property type="entry name" value="PRK14887.1"/>
    <property type="match status" value="1"/>
</dbReference>
<dbReference type="OrthoDB" id="10025739at2759"/>
<dbReference type="Proteomes" id="UP000189513">
    <property type="component" value="Unassembled WGS sequence"/>
</dbReference>
<sequence length="89" mass="10174">MSFDHKLDINIPFEEPKQATIAKKSLEPDPIMRPDDIRVRFLVEESSLVIKFEATTDRTLRVAASSVLESLKTVIETIDEFQNAKDQLL</sequence>
<keyword evidence="9" id="KW-1185">Reference proteome</keyword>
<dbReference type="GO" id="GO:0070525">
    <property type="term" value="P:tRNA threonylcarbamoyladenosine metabolic process"/>
    <property type="evidence" value="ECO:0007669"/>
    <property type="project" value="TreeGrafter"/>
</dbReference>
<dbReference type="VEuPathDB" id="FungiDB:BON22_3866"/>
<accession>A0A061BBS0</accession>
<dbReference type="Pfam" id="PF09341">
    <property type="entry name" value="Pcc1"/>
    <property type="match status" value="1"/>
</dbReference>
<dbReference type="AlphaFoldDB" id="A0A061BBS0"/>
<dbReference type="GO" id="GO:0008033">
    <property type="term" value="P:tRNA processing"/>
    <property type="evidence" value="ECO:0007669"/>
    <property type="project" value="UniProtKB-KW"/>
</dbReference>